<evidence type="ECO:0000313" key="5">
    <source>
        <dbReference type="Proteomes" id="UP000179270"/>
    </source>
</evidence>
<reference evidence="4 5" key="1">
    <citation type="journal article" date="2016" name="Nat. Commun.">
        <title>Thousands of microbial genomes shed light on interconnected biogeochemical processes in an aquifer system.</title>
        <authorList>
            <person name="Anantharaman K."/>
            <person name="Brown C.T."/>
            <person name="Hug L.A."/>
            <person name="Sharon I."/>
            <person name="Castelle C.J."/>
            <person name="Probst A.J."/>
            <person name="Thomas B.C."/>
            <person name="Singh A."/>
            <person name="Wilkins M.J."/>
            <person name="Karaoz U."/>
            <person name="Brodie E.L."/>
            <person name="Williams K.H."/>
            <person name="Hubbard S.S."/>
            <person name="Banfield J.F."/>
        </authorList>
    </citation>
    <scope>NUCLEOTIDE SEQUENCE [LARGE SCALE GENOMIC DNA]</scope>
</reference>
<evidence type="ECO:0000313" key="4">
    <source>
        <dbReference type="EMBL" id="OGK42844.1"/>
    </source>
</evidence>
<dbReference type="Gene3D" id="3.40.1190.20">
    <property type="match status" value="1"/>
</dbReference>
<accession>A0A1F7IHK2</accession>
<dbReference type="InterPro" id="IPR002139">
    <property type="entry name" value="Ribo/fructo_kinase"/>
</dbReference>
<keyword evidence="2" id="KW-0418">Kinase</keyword>
<dbReference type="InterPro" id="IPR011611">
    <property type="entry name" value="PfkB_dom"/>
</dbReference>
<dbReference type="SUPFAM" id="SSF53613">
    <property type="entry name" value="Ribokinase-like"/>
    <property type="match status" value="1"/>
</dbReference>
<dbReference type="Pfam" id="PF00294">
    <property type="entry name" value="PfkB"/>
    <property type="match status" value="1"/>
</dbReference>
<evidence type="ECO:0000256" key="1">
    <source>
        <dbReference type="ARBA" id="ARBA00022679"/>
    </source>
</evidence>
<keyword evidence="1" id="KW-0808">Transferase</keyword>
<dbReference type="InterPro" id="IPR029056">
    <property type="entry name" value="Ribokinase-like"/>
</dbReference>
<evidence type="ECO:0000259" key="3">
    <source>
        <dbReference type="Pfam" id="PF00294"/>
    </source>
</evidence>
<dbReference type="AlphaFoldDB" id="A0A1F7IHK2"/>
<organism evidence="4 5">
    <name type="scientific">Candidatus Roizmanbacteria bacterium RIFCSPLOWO2_01_FULL_35_13</name>
    <dbReference type="NCBI Taxonomy" id="1802055"/>
    <lineage>
        <taxon>Bacteria</taxon>
        <taxon>Candidatus Roizmaniibacteriota</taxon>
    </lineage>
</organism>
<dbReference type="Proteomes" id="UP000179270">
    <property type="component" value="Unassembled WGS sequence"/>
</dbReference>
<sequence>MFDLISIGNISIDLYFKGDSLTFEKNRFQLAIGGKYFVDQFHTGIGGGGVNVAIGASKEGIRSAVMGTIGNNPFKKMILHLLEENKISTKLCTIEENYYNLSSILLSEKGERSIIHYSTPHKNILRKATSINNLIEAKIVYMGNLPDVSLTEREVTLNLCKKNNIITVVNLGVKDCRRSKSQLKHFLSKIDVLIVNGHEFAELVKAQYKDIHFQENVIRWYFRDLEDKTVIITEGKKGSYGYMGGKVYHQKAEEVENIVDATGAGDGYTAGFISEYFHSKDIGKSMEKGSQYASKILSRVGAN</sequence>
<proteinExistence type="predicted"/>
<dbReference type="EMBL" id="MGAF01000004">
    <property type="protein sequence ID" value="OGK42844.1"/>
    <property type="molecule type" value="Genomic_DNA"/>
</dbReference>
<feature type="domain" description="Carbohydrate kinase PfkB" evidence="3">
    <location>
        <begin position="3"/>
        <end position="302"/>
    </location>
</feature>
<dbReference type="GO" id="GO:0016301">
    <property type="term" value="F:kinase activity"/>
    <property type="evidence" value="ECO:0007669"/>
    <property type="project" value="UniProtKB-KW"/>
</dbReference>
<gene>
    <name evidence="4" type="ORF">A3A74_01400</name>
</gene>
<dbReference type="PANTHER" id="PTHR10584:SF166">
    <property type="entry name" value="RIBOKINASE"/>
    <property type="match status" value="1"/>
</dbReference>
<comment type="caution">
    <text evidence="4">The sequence shown here is derived from an EMBL/GenBank/DDBJ whole genome shotgun (WGS) entry which is preliminary data.</text>
</comment>
<dbReference type="PRINTS" id="PR00990">
    <property type="entry name" value="RIBOKINASE"/>
</dbReference>
<name>A0A1F7IHK2_9BACT</name>
<evidence type="ECO:0000256" key="2">
    <source>
        <dbReference type="ARBA" id="ARBA00022777"/>
    </source>
</evidence>
<protein>
    <recommendedName>
        <fullName evidence="3">Carbohydrate kinase PfkB domain-containing protein</fullName>
    </recommendedName>
</protein>
<dbReference type="PANTHER" id="PTHR10584">
    <property type="entry name" value="SUGAR KINASE"/>
    <property type="match status" value="1"/>
</dbReference>
<dbReference type="GO" id="GO:0006796">
    <property type="term" value="P:phosphate-containing compound metabolic process"/>
    <property type="evidence" value="ECO:0007669"/>
    <property type="project" value="UniProtKB-ARBA"/>
</dbReference>
<dbReference type="STRING" id="1802055.A3A74_01400"/>